<proteinExistence type="predicted"/>
<comment type="caution">
    <text evidence="1">The sequence shown here is derived from an EMBL/GenBank/DDBJ whole genome shotgun (WGS) entry which is preliminary data.</text>
</comment>
<dbReference type="RefSeq" id="WP_138834726.1">
    <property type="nucleotide sequence ID" value="NZ_VCNI01000001.1"/>
</dbReference>
<dbReference type="EMBL" id="VCNI01000001">
    <property type="protein sequence ID" value="TMU57339.1"/>
    <property type="molecule type" value="Genomic_DNA"/>
</dbReference>
<protein>
    <submittedName>
        <fullName evidence="1">Uncharacterized protein</fullName>
    </submittedName>
</protein>
<name>A0ABY2WS45_9FLAO</name>
<accession>A0ABY2WS45</accession>
<sequence length="378" mass="44303">MKVFIDYIFIAFLLSSFFFNIGDGQDVKKHLVTIDHPAFEEGQSNEFYLWEIRGKNDEIDGYYLDVESVIYVDHRCKIVPIRMHWDAFGTYRKYELTHGRILEKKEGKPFLPEDYEQLHRILKDKSSPYADLSYYEITHKKVHGESQVDAVTGETSIVFDEEKTVLGGAWTCYTLWHWANGEAVSEIQRITGKLSDKEELLTYLKAPDRITQEFALQEFTKRKHYADAVLKAITEQASKSEIGQHFFKEALNYLEEAPTALYFEAVKNLLETESKKRRTMLWNSMLGYGISPPPAYLNGFLAKLTASRNYQEIDLFLTILEKKNVASDEAIKKMIPLLEEDYSILNRRIYWFLNKQKLSEDQKQLLQSYFNKYSDYLQ</sequence>
<keyword evidence="2" id="KW-1185">Reference proteome</keyword>
<evidence type="ECO:0000313" key="2">
    <source>
        <dbReference type="Proteomes" id="UP000751614"/>
    </source>
</evidence>
<gene>
    <name evidence="1" type="ORF">FGG15_07285</name>
</gene>
<organism evidence="1 2">
    <name type="scientific">Flagellimonas algicola</name>
    <dbReference type="NCBI Taxonomy" id="2583815"/>
    <lineage>
        <taxon>Bacteria</taxon>
        <taxon>Pseudomonadati</taxon>
        <taxon>Bacteroidota</taxon>
        <taxon>Flavobacteriia</taxon>
        <taxon>Flavobacteriales</taxon>
        <taxon>Flavobacteriaceae</taxon>
        <taxon>Flagellimonas</taxon>
    </lineage>
</organism>
<reference evidence="1 2" key="1">
    <citation type="submission" date="2019-05" db="EMBL/GenBank/DDBJ databases">
        <title>Flagellimonas sp. AsT0115, sp. nov., isolated from a marine red algae, Asparagopsis taxiformis.</title>
        <authorList>
            <person name="Kim J."/>
            <person name="Jeong S.E."/>
            <person name="Jeon C.O."/>
        </authorList>
    </citation>
    <scope>NUCLEOTIDE SEQUENCE [LARGE SCALE GENOMIC DNA]</scope>
    <source>
        <strain evidence="1 2">AsT0115</strain>
    </source>
</reference>
<evidence type="ECO:0000313" key="1">
    <source>
        <dbReference type="EMBL" id="TMU57339.1"/>
    </source>
</evidence>
<dbReference type="Proteomes" id="UP000751614">
    <property type="component" value="Unassembled WGS sequence"/>
</dbReference>